<proteinExistence type="predicted"/>
<protein>
    <recommendedName>
        <fullName evidence="5">No apical meristem-associated C-terminal domain-containing protein</fullName>
    </recommendedName>
</protein>
<evidence type="ECO:0000256" key="2">
    <source>
        <dbReference type="SAM" id="SignalP"/>
    </source>
</evidence>
<dbReference type="AlphaFoldDB" id="A0A8T0T7I8"/>
<evidence type="ECO:0000313" key="4">
    <source>
        <dbReference type="Proteomes" id="UP000823388"/>
    </source>
</evidence>
<organism evidence="3 4">
    <name type="scientific">Panicum virgatum</name>
    <name type="common">Blackwell switchgrass</name>
    <dbReference type="NCBI Taxonomy" id="38727"/>
    <lineage>
        <taxon>Eukaryota</taxon>
        <taxon>Viridiplantae</taxon>
        <taxon>Streptophyta</taxon>
        <taxon>Embryophyta</taxon>
        <taxon>Tracheophyta</taxon>
        <taxon>Spermatophyta</taxon>
        <taxon>Magnoliopsida</taxon>
        <taxon>Liliopsida</taxon>
        <taxon>Poales</taxon>
        <taxon>Poaceae</taxon>
        <taxon>PACMAD clade</taxon>
        <taxon>Panicoideae</taxon>
        <taxon>Panicodae</taxon>
        <taxon>Paniceae</taxon>
        <taxon>Panicinae</taxon>
        <taxon>Panicum</taxon>
        <taxon>Panicum sect. Hiantes</taxon>
    </lineage>
</organism>
<reference evidence="3" key="1">
    <citation type="submission" date="2020-05" db="EMBL/GenBank/DDBJ databases">
        <title>WGS assembly of Panicum virgatum.</title>
        <authorList>
            <person name="Lovell J.T."/>
            <person name="Jenkins J."/>
            <person name="Shu S."/>
            <person name="Juenger T.E."/>
            <person name="Schmutz J."/>
        </authorList>
    </citation>
    <scope>NUCLEOTIDE SEQUENCE</scope>
    <source>
        <strain evidence="3">AP13</strain>
    </source>
</reference>
<dbReference type="PANTHER" id="PTHR45125">
    <property type="entry name" value="F21J9.4-RELATED"/>
    <property type="match status" value="1"/>
</dbReference>
<sequence>MFFLQLILSAMQAHGMVQPQPPPRKGRPAPPPPTRPLPDMEQRPSGSHGGTSSGVRPPLPTAGNPAKSRRRTFVAPALLPTANPCNSVLPRRQEVPNSSLPLRQEVLHSGLPRRQEVLFPGGAPRHDPLTVTFTELASPPPGATTCWDTRSTSSSPAMMGYEAAGTSEPMFDWTPDCSANDPPYYTNLMTQDEDGNLELSVQPDVTPSSCGKGASKWGSNYSQEEDIQLCKSWISISNDAITGTDQSGKTYWERIAAHFHNFRGFHELLCQVPWKCICDPTLRNKQKFSTNKPSRTEIASQNQDKNDRKQSRCIIGKMQYLLFFIADV</sequence>
<comment type="caution">
    <text evidence="3">The sequence shown here is derived from an EMBL/GenBank/DDBJ whole genome shotgun (WGS) entry which is preliminary data.</text>
</comment>
<keyword evidence="4" id="KW-1185">Reference proteome</keyword>
<feature type="region of interest" description="Disordered" evidence="1">
    <location>
        <begin position="14"/>
        <end position="69"/>
    </location>
</feature>
<dbReference type="PANTHER" id="PTHR45125:SF28">
    <property type="entry name" value="OS02G0603500 PROTEIN"/>
    <property type="match status" value="1"/>
</dbReference>
<feature type="compositionally biased region" description="Pro residues" evidence="1">
    <location>
        <begin position="19"/>
        <end position="36"/>
    </location>
</feature>
<evidence type="ECO:0000313" key="3">
    <source>
        <dbReference type="EMBL" id="KAG2604129.1"/>
    </source>
</evidence>
<evidence type="ECO:0000256" key="1">
    <source>
        <dbReference type="SAM" id="MobiDB-lite"/>
    </source>
</evidence>
<feature type="chain" id="PRO_5035854213" description="No apical meristem-associated C-terminal domain-containing protein" evidence="2">
    <location>
        <begin position="20"/>
        <end position="328"/>
    </location>
</feature>
<gene>
    <name evidence="3" type="ORF">PVAP13_4NG044830</name>
</gene>
<keyword evidence="2" id="KW-0732">Signal</keyword>
<dbReference type="EMBL" id="CM029044">
    <property type="protein sequence ID" value="KAG2604129.1"/>
    <property type="molecule type" value="Genomic_DNA"/>
</dbReference>
<accession>A0A8T0T7I8</accession>
<dbReference type="Proteomes" id="UP000823388">
    <property type="component" value="Chromosome 4N"/>
</dbReference>
<evidence type="ECO:0008006" key="5">
    <source>
        <dbReference type="Google" id="ProtNLM"/>
    </source>
</evidence>
<feature type="signal peptide" evidence="2">
    <location>
        <begin position="1"/>
        <end position="19"/>
    </location>
</feature>
<name>A0A8T0T7I8_PANVG</name>